<dbReference type="InterPro" id="IPR029787">
    <property type="entry name" value="Nucleotide_cyclase"/>
</dbReference>
<dbReference type="PANTHER" id="PTHR45138:SF9">
    <property type="entry name" value="DIGUANYLATE CYCLASE DGCM-RELATED"/>
    <property type="match status" value="1"/>
</dbReference>
<comment type="caution">
    <text evidence="5">The sequence shown here is derived from an EMBL/GenBank/DDBJ whole genome shotgun (WGS) entry which is preliminary data.</text>
</comment>
<evidence type="ECO:0000256" key="3">
    <source>
        <dbReference type="SAM" id="Phobius"/>
    </source>
</evidence>
<evidence type="ECO:0000313" key="6">
    <source>
        <dbReference type="Proteomes" id="UP001219862"/>
    </source>
</evidence>
<dbReference type="EC" id="2.7.7.65" evidence="1"/>
<dbReference type="CDD" id="cd01949">
    <property type="entry name" value="GGDEF"/>
    <property type="match status" value="1"/>
</dbReference>
<gene>
    <name evidence="5" type="ORF">PRZ01_10420</name>
</gene>
<dbReference type="NCBIfam" id="TIGR00254">
    <property type="entry name" value="GGDEF"/>
    <property type="match status" value="1"/>
</dbReference>
<dbReference type="InterPro" id="IPR043128">
    <property type="entry name" value="Rev_trsase/Diguanyl_cyclase"/>
</dbReference>
<keyword evidence="3" id="KW-0472">Membrane</keyword>
<feature type="domain" description="GGDEF" evidence="4">
    <location>
        <begin position="483"/>
        <end position="620"/>
    </location>
</feature>
<organism evidence="5 6">
    <name type="scientific">Roseateles koreensis</name>
    <dbReference type="NCBI Taxonomy" id="2987526"/>
    <lineage>
        <taxon>Bacteria</taxon>
        <taxon>Pseudomonadati</taxon>
        <taxon>Pseudomonadota</taxon>
        <taxon>Betaproteobacteria</taxon>
        <taxon>Burkholderiales</taxon>
        <taxon>Sphaerotilaceae</taxon>
        <taxon>Roseateles</taxon>
    </lineage>
</organism>
<keyword evidence="3" id="KW-1133">Transmembrane helix</keyword>
<dbReference type="InterPro" id="IPR050469">
    <property type="entry name" value="Diguanylate_Cyclase"/>
</dbReference>
<dbReference type="SMART" id="SM00267">
    <property type="entry name" value="GGDEF"/>
    <property type="match status" value="1"/>
</dbReference>
<dbReference type="Gene3D" id="1.25.40.10">
    <property type="entry name" value="Tetratricopeptide repeat domain"/>
    <property type="match status" value="2"/>
</dbReference>
<dbReference type="PROSITE" id="PS50887">
    <property type="entry name" value="GGDEF"/>
    <property type="match status" value="1"/>
</dbReference>
<feature type="transmembrane region" description="Helical" evidence="3">
    <location>
        <begin position="417"/>
        <end position="436"/>
    </location>
</feature>
<name>A0ABT5KT59_9BURK</name>
<sequence length="661" mass="72246">MEPPGAATAQVEVRDESVLRDLEAIERRGDSGDLAKREQALRELQARAAPGSWERLHILTLRGEIAVALEDSSLNDQVMDELLAWPEGSKQAISQFAQAYLSAQALAKKGSRRAAIQAMSGLPALLEGPTPKPLLLRFYRFWATQKSDFGDVDGAIAANLQALKLTDQIGQPWRRALCLGALSYVYVRAQQPERAQEAADEALKEAMKSPDPMTLFAVNNARAIIFGELNQPEQAREASDLTVGYARALGSTKLLALALANSADLLLRNGLYAQALAISQESLPLALSSKDDSAESVARANIGLAKIAMKRVEEGKREVLQVIAQDERMGNVGEVAAGWLELGTYLERAGDISGAIHAYHQHRRWADEALRAETRRAILGAQALYDDERRAREHDLLSRDNSLKAEQLRARDLQIKLWAAVGGCVVASSVLLGLAYQRIRKTNKALAQSNAALKVQSERDPLTGLANRRHFQAVIKSAGASEFNGTLFLIDIDHFKRVNDQFGHAAGDAVLIEVARRLKQALRDADLVVRWGGEEFLIVVSSHDAADARQLAQRLLDQIAIVPVRHGREAIPVTASIGFARFPVLPHGWMPTWERAIDLVDTAMYMAKAHGRNKAFGIDSIEARDEPELQAVAAEMEAAWQAGRVHLQTLQGPTPPQGLAA</sequence>
<dbReference type="SUPFAM" id="SSF55073">
    <property type="entry name" value="Nucleotide cyclase"/>
    <property type="match status" value="1"/>
</dbReference>
<evidence type="ECO:0000259" key="4">
    <source>
        <dbReference type="PROSITE" id="PS50887"/>
    </source>
</evidence>
<evidence type="ECO:0000256" key="1">
    <source>
        <dbReference type="ARBA" id="ARBA00012528"/>
    </source>
</evidence>
<dbReference type="Gene3D" id="3.30.70.270">
    <property type="match status" value="1"/>
</dbReference>
<keyword evidence="3" id="KW-0812">Transmembrane</keyword>
<dbReference type="RefSeq" id="WP_273596719.1">
    <property type="nucleotide sequence ID" value="NZ_JAQQXS010000008.1"/>
</dbReference>
<proteinExistence type="predicted"/>
<dbReference type="Pfam" id="PF00990">
    <property type="entry name" value="GGDEF"/>
    <property type="match status" value="1"/>
</dbReference>
<keyword evidence="6" id="KW-1185">Reference proteome</keyword>
<reference evidence="5 6" key="1">
    <citation type="submission" date="2022-10" db="EMBL/GenBank/DDBJ databases">
        <title>paucibacter sp. hw8 Genome sequencing.</title>
        <authorList>
            <person name="Park S."/>
        </authorList>
    </citation>
    <scope>NUCLEOTIDE SEQUENCE [LARGE SCALE GENOMIC DNA]</scope>
    <source>
        <strain evidence="6">hw8</strain>
    </source>
</reference>
<evidence type="ECO:0000313" key="5">
    <source>
        <dbReference type="EMBL" id="MDC8785605.1"/>
    </source>
</evidence>
<dbReference type="InterPro" id="IPR000160">
    <property type="entry name" value="GGDEF_dom"/>
</dbReference>
<accession>A0ABT5KT59</accession>
<comment type="catalytic activity">
    <reaction evidence="2">
        <text>2 GTP = 3',3'-c-di-GMP + 2 diphosphate</text>
        <dbReference type="Rhea" id="RHEA:24898"/>
        <dbReference type="ChEBI" id="CHEBI:33019"/>
        <dbReference type="ChEBI" id="CHEBI:37565"/>
        <dbReference type="ChEBI" id="CHEBI:58805"/>
        <dbReference type="EC" id="2.7.7.65"/>
    </reaction>
</comment>
<protein>
    <recommendedName>
        <fullName evidence="1">diguanylate cyclase</fullName>
        <ecNumber evidence="1">2.7.7.65</ecNumber>
    </recommendedName>
</protein>
<dbReference type="PANTHER" id="PTHR45138">
    <property type="entry name" value="REGULATORY COMPONENTS OF SENSORY TRANSDUCTION SYSTEM"/>
    <property type="match status" value="1"/>
</dbReference>
<evidence type="ECO:0000256" key="2">
    <source>
        <dbReference type="ARBA" id="ARBA00034247"/>
    </source>
</evidence>
<dbReference type="Proteomes" id="UP001219862">
    <property type="component" value="Unassembled WGS sequence"/>
</dbReference>
<dbReference type="EMBL" id="JAQQXS010000008">
    <property type="protein sequence ID" value="MDC8785605.1"/>
    <property type="molecule type" value="Genomic_DNA"/>
</dbReference>
<dbReference type="InterPro" id="IPR011990">
    <property type="entry name" value="TPR-like_helical_dom_sf"/>
</dbReference>
<dbReference type="SUPFAM" id="SSF48452">
    <property type="entry name" value="TPR-like"/>
    <property type="match status" value="2"/>
</dbReference>